<evidence type="ECO:0000313" key="2">
    <source>
        <dbReference type="Proteomes" id="UP000195880"/>
    </source>
</evidence>
<protein>
    <submittedName>
        <fullName evidence="1">Uncharacterized protein</fullName>
    </submittedName>
</protein>
<accession>A0A1Z1W556</accession>
<name>A0A1Z1W556_9ACTN</name>
<dbReference type="KEGG" id="salf:SMD44_00938"/>
<keyword evidence="2" id="KW-1185">Reference proteome</keyword>
<dbReference type="EMBL" id="CP021748">
    <property type="protein sequence ID" value="ARX81540.1"/>
    <property type="molecule type" value="Genomic_DNA"/>
</dbReference>
<organism evidence="1 2">
    <name type="scientific">Streptomyces alboflavus</name>
    <dbReference type="NCBI Taxonomy" id="67267"/>
    <lineage>
        <taxon>Bacteria</taxon>
        <taxon>Bacillati</taxon>
        <taxon>Actinomycetota</taxon>
        <taxon>Actinomycetes</taxon>
        <taxon>Kitasatosporales</taxon>
        <taxon>Streptomycetaceae</taxon>
        <taxon>Streptomyces</taxon>
    </lineage>
</organism>
<gene>
    <name evidence="1" type="ORF">SMD44_00938</name>
</gene>
<reference evidence="1 2" key="1">
    <citation type="submission" date="2017-05" db="EMBL/GenBank/DDBJ databases">
        <title>Streptomyces alboflavus Genome sequencing and assembly.</title>
        <authorList>
            <person name="Wang Y."/>
            <person name="Du B."/>
            <person name="Ding Y."/>
            <person name="Liu H."/>
            <person name="Hou Q."/>
            <person name="Liu K."/>
            <person name="Wang C."/>
            <person name="Yao L."/>
        </authorList>
    </citation>
    <scope>NUCLEOTIDE SEQUENCE [LARGE SCALE GENOMIC DNA]</scope>
    <source>
        <strain evidence="1 2">MDJK44</strain>
    </source>
</reference>
<proteinExistence type="predicted"/>
<dbReference type="Proteomes" id="UP000195880">
    <property type="component" value="Chromosome"/>
</dbReference>
<sequence>MPDRTIEPFQIPVTSGGADSLVWAAVARDGNGQVLRVDGATVRSGGHATKQAAIDAVTRSLTNHAA</sequence>
<evidence type="ECO:0000313" key="1">
    <source>
        <dbReference type="EMBL" id="ARX81540.1"/>
    </source>
</evidence>
<dbReference type="RefSeq" id="WP_087882944.1">
    <property type="nucleotide sequence ID" value="NZ_CP021748.1"/>
</dbReference>
<dbReference type="AlphaFoldDB" id="A0A1Z1W556"/>